<feature type="transmembrane region" description="Helical" evidence="2">
    <location>
        <begin position="74"/>
        <end position="93"/>
    </location>
</feature>
<keyword evidence="2" id="KW-0812">Transmembrane</keyword>
<feature type="transmembrane region" description="Helical" evidence="2">
    <location>
        <begin position="250"/>
        <end position="269"/>
    </location>
</feature>
<organism evidence="3 4">
    <name type="scientific">Paenibacillus yonginensis</name>
    <dbReference type="NCBI Taxonomy" id="1462996"/>
    <lineage>
        <taxon>Bacteria</taxon>
        <taxon>Bacillati</taxon>
        <taxon>Bacillota</taxon>
        <taxon>Bacilli</taxon>
        <taxon>Bacillales</taxon>
        <taxon>Paenibacillaceae</taxon>
        <taxon>Paenibacillus</taxon>
    </lineage>
</organism>
<dbReference type="PANTHER" id="PTHR23526:SF2">
    <property type="entry name" value="MAJOR FACILITATOR SUPERFAMILY (MFS) PROFILE DOMAIN-CONTAINING PROTEIN"/>
    <property type="match status" value="1"/>
</dbReference>
<accession>A0A1B1MZ74</accession>
<dbReference type="OrthoDB" id="2086294at2"/>
<dbReference type="GO" id="GO:0005886">
    <property type="term" value="C:plasma membrane"/>
    <property type="evidence" value="ECO:0007669"/>
    <property type="project" value="UniProtKB-SubCell"/>
</dbReference>
<sequence length="399" mass="44523">MKKALDRQSILLLAVNGLFVLSGALSGTFLNVFLWKSKQDYAMIGWFTVSQQIALGLTFWIAGKWVKEHNKMNALRVGTALSGLFYLLVLLAGKAAVWYIWPLGLLLGAALGMFWLAFNVVTFEVTDPDNRDLFNGWLGLIGSVCGIVGPWFSGWVISRMQDNEGYRLIFTLSLVIYGIAVVFSFFLNKRKLKGHYQWSAPIRELRRPGSPWRRAAFGLAFQGLREGVYSFLIVLLVYEATQQEWKLGQFSLITSAVSLVTFWAAGKWLKPRYRYAGMLIGALLLAGFMVPLLGSLQYGMLLVMGTGIAAFLPLYMIPMVSVTFDLMGASEESANSRVELMVLRELCLMCGRLAGILLYVVVLSFSDAPRTVTWLLIGLGFAPVLGWLFMRKQLKKTAS</sequence>
<reference evidence="3 4" key="1">
    <citation type="submission" date="2016-01" db="EMBL/GenBank/DDBJ databases">
        <title>Complete Genome Sequence of Paenibacillus yonginensis DCY84, a novel Plant Growth-Promoting Bacteria with Elicitation of Induced Systemic Resistance.</title>
        <authorList>
            <person name="Kim Y.J."/>
            <person name="Yang D.C."/>
            <person name="Sukweenadhi J."/>
        </authorList>
    </citation>
    <scope>NUCLEOTIDE SEQUENCE [LARGE SCALE GENOMIC DNA]</scope>
    <source>
        <strain evidence="3 4">DCY84</strain>
    </source>
</reference>
<dbReference type="Proteomes" id="UP000092573">
    <property type="component" value="Chromosome"/>
</dbReference>
<dbReference type="RefSeq" id="WP_068695181.1">
    <property type="nucleotide sequence ID" value="NZ_CP014167.1"/>
</dbReference>
<feature type="transmembrane region" description="Helical" evidence="2">
    <location>
        <begin position="276"/>
        <end position="294"/>
    </location>
</feature>
<feature type="transmembrane region" description="Helical" evidence="2">
    <location>
        <begin position="99"/>
        <end position="121"/>
    </location>
</feature>
<dbReference type="InterPro" id="IPR011701">
    <property type="entry name" value="MFS"/>
</dbReference>
<dbReference type="GO" id="GO:0022857">
    <property type="term" value="F:transmembrane transporter activity"/>
    <property type="evidence" value="ECO:0007669"/>
    <property type="project" value="InterPro"/>
</dbReference>
<comment type="subcellular location">
    <subcellularLocation>
        <location evidence="1">Cell membrane</location>
        <topology evidence="1">Multi-pass membrane protein</topology>
    </subcellularLocation>
</comment>
<dbReference type="EMBL" id="CP014167">
    <property type="protein sequence ID" value="ANS74474.1"/>
    <property type="molecule type" value="Genomic_DNA"/>
</dbReference>
<dbReference type="Gene3D" id="1.20.1250.20">
    <property type="entry name" value="MFS general substrate transporter like domains"/>
    <property type="match status" value="1"/>
</dbReference>
<feature type="transmembrane region" description="Helical" evidence="2">
    <location>
        <begin position="41"/>
        <end position="62"/>
    </location>
</feature>
<name>A0A1B1MZ74_9BACL</name>
<dbReference type="CDD" id="cd06174">
    <property type="entry name" value="MFS"/>
    <property type="match status" value="1"/>
</dbReference>
<dbReference type="STRING" id="1462996.AWM70_07655"/>
<feature type="transmembrane region" description="Helical" evidence="2">
    <location>
        <begin position="165"/>
        <end position="187"/>
    </location>
</feature>
<evidence type="ECO:0000256" key="1">
    <source>
        <dbReference type="ARBA" id="ARBA00004651"/>
    </source>
</evidence>
<dbReference type="SUPFAM" id="SSF103473">
    <property type="entry name" value="MFS general substrate transporter"/>
    <property type="match status" value="1"/>
</dbReference>
<keyword evidence="4" id="KW-1185">Reference proteome</keyword>
<dbReference type="PANTHER" id="PTHR23526">
    <property type="entry name" value="INTEGRAL MEMBRANE TRANSPORT PROTEIN-RELATED"/>
    <property type="match status" value="1"/>
</dbReference>
<evidence type="ECO:0000313" key="4">
    <source>
        <dbReference type="Proteomes" id="UP000092573"/>
    </source>
</evidence>
<feature type="transmembrane region" description="Helical" evidence="2">
    <location>
        <begin position="12"/>
        <end position="35"/>
    </location>
</feature>
<feature type="transmembrane region" description="Helical" evidence="2">
    <location>
        <begin position="372"/>
        <end position="390"/>
    </location>
</feature>
<feature type="transmembrane region" description="Helical" evidence="2">
    <location>
        <begin position="133"/>
        <end position="153"/>
    </location>
</feature>
<dbReference type="InterPro" id="IPR036259">
    <property type="entry name" value="MFS_trans_sf"/>
</dbReference>
<dbReference type="KEGG" id="pyg:AWM70_07655"/>
<gene>
    <name evidence="3" type="ORF">AWM70_07655</name>
</gene>
<dbReference type="Pfam" id="PF07690">
    <property type="entry name" value="MFS_1"/>
    <property type="match status" value="1"/>
</dbReference>
<dbReference type="InterPro" id="IPR052528">
    <property type="entry name" value="Sugar_transport-like"/>
</dbReference>
<evidence type="ECO:0000256" key="2">
    <source>
        <dbReference type="SAM" id="Phobius"/>
    </source>
</evidence>
<keyword evidence="2" id="KW-0472">Membrane</keyword>
<proteinExistence type="predicted"/>
<feature type="transmembrane region" description="Helical" evidence="2">
    <location>
        <begin position="300"/>
        <end position="326"/>
    </location>
</feature>
<dbReference type="AlphaFoldDB" id="A0A1B1MZ74"/>
<feature type="transmembrane region" description="Helical" evidence="2">
    <location>
        <begin position="215"/>
        <end position="238"/>
    </location>
</feature>
<feature type="transmembrane region" description="Helical" evidence="2">
    <location>
        <begin position="346"/>
        <end position="366"/>
    </location>
</feature>
<keyword evidence="2" id="KW-1133">Transmembrane helix</keyword>
<protein>
    <submittedName>
        <fullName evidence="3">MFS transporter</fullName>
    </submittedName>
</protein>
<evidence type="ECO:0000313" key="3">
    <source>
        <dbReference type="EMBL" id="ANS74474.1"/>
    </source>
</evidence>